<evidence type="ECO:0000313" key="1">
    <source>
        <dbReference type="EMBL" id="MDM7645666.1"/>
    </source>
</evidence>
<dbReference type="Pfam" id="PF07751">
    <property type="entry name" value="Abi_2"/>
    <property type="match status" value="1"/>
</dbReference>
<dbReference type="InterPro" id="IPR011664">
    <property type="entry name" value="Abi_system_AbiD/AbiF-like"/>
</dbReference>
<reference evidence="1 2" key="1">
    <citation type="submission" date="2023-06" db="EMBL/GenBank/DDBJ databases">
        <title>Draft Genome Sequences of lactic acid bacteria strains isolated from fermented milk products.</title>
        <authorList>
            <person name="Elcheninov A.G."/>
            <person name="Klyukina A."/>
            <person name="Zayulina K.S."/>
            <person name="Gavirova L.A."/>
            <person name="Shcherbakova P.A."/>
            <person name="Shestakov A.I."/>
            <person name="Kublanov I.V."/>
            <person name="Kochetkova T.V."/>
        </authorList>
    </citation>
    <scope>NUCLEOTIDE SEQUENCE [LARGE SCALE GENOMIC DNA]</scope>
    <source>
        <strain evidence="1 2">TOM.81</strain>
    </source>
</reference>
<evidence type="ECO:0000313" key="2">
    <source>
        <dbReference type="Proteomes" id="UP001242903"/>
    </source>
</evidence>
<dbReference type="RefSeq" id="WP_260354043.1">
    <property type="nucleotide sequence ID" value="NZ_JAUCAQ010000002.1"/>
</dbReference>
<dbReference type="EMBL" id="JAUCAQ010000002">
    <property type="protein sequence ID" value="MDM7645666.1"/>
    <property type="molecule type" value="Genomic_DNA"/>
</dbReference>
<proteinExistence type="predicted"/>
<keyword evidence="2" id="KW-1185">Reference proteome</keyword>
<sequence length="362" mass="41496">MKNKARPFMGFNKLVELASDKHNINTDQDSYINLRELFISDSYYSLVNGYQKAFEYVPNSEKFSNGISLSQLDLLYFLETNLSATLFQNILFIEKRLKTALQYVVSKHLGTDAKNGYLCLNKTYYVNEQNTIQTLGRFLKIATGHYYAFDNTTSEFVLKSKNSQVKKGKEHVSKSLKEYRKTGNVPPWILINDLTFGETLKWYNSLKNNLQQEIIFLAFPKVIFSQTNRHYDPNNLSFINNALTMIKDFRNGIAHGDLLNKINLSLTLSWSHISHLFNLNGIIIKKKFASGVGKNDLLSIYLIIFVLSDIRQLQLLVPSTETLINQAHASLGPSMMKPINRVFNISDDFLDILNKLYGQIVS</sequence>
<dbReference type="Proteomes" id="UP001242903">
    <property type="component" value="Unassembled WGS sequence"/>
</dbReference>
<protein>
    <submittedName>
        <fullName evidence="1">Abi family protein</fullName>
    </submittedName>
</protein>
<gene>
    <name evidence="1" type="ORF">QUE93_01315</name>
</gene>
<name>A0ABT7RWI9_9LACO</name>
<organism evidence="1 2">
    <name type="scientific">Leuconostoc falkenbergense</name>
    <dbReference type="NCBI Taxonomy" id="2766470"/>
    <lineage>
        <taxon>Bacteria</taxon>
        <taxon>Bacillati</taxon>
        <taxon>Bacillota</taxon>
        <taxon>Bacilli</taxon>
        <taxon>Lactobacillales</taxon>
        <taxon>Lactobacillaceae</taxon>
        <taxon>Leuconostoc</taxon>
    </lineage>
</organism>
<comment type="caution">
    <text evidence="1">The sequence shown here is derived from an EMBL/GenBank/DDBJ whole genome shotgun (WGS) entry which is preliminary data.</text>
</comment>
<accession>A0ABT7RWI9</accession>